<protein>
    <submittedName>
        <fullName evidence="1">Uncharacterized protein</fullName>
    </submittedName>
</protein>
<accession>A0A1Q9E155</accession>
<dbReference type="EMBL" id="LSRX01000304">
    <property type="protein sequence ID" value="OLQ01143.1"/>
    <property type="molecule type" value="Genomic_DNA"/>
</dbReference>
<name>A0A1Q9E155_SYMMI</name>
<proteinExistence type="predicted"/>
<reference evidence="1 2" key="1">
    <citation type="submission" date="2016-02" db="EMBL/GenBank/DDBJ databases">
        <title>Genome analysis of coral dinoflagellate symbionts highlights evolutionary adaptations to a symbiotic lifestyle.</title>
        <authorList>
            <person name="Aranda M."/>
            <person name="Li Y."/>
            <person name="Liew Y.J."/>
            <person name="Baumgarten S."/>
            <person name="Simakov O."/>
            <person name="Wilson M."/>
            <person name="Piel J."/>
            <person name="Ashoor H."/>
            <person name="Bougouffa S."/>
            <person name="Bajic V.B."/>
            <person name="Ryu T."/>
            <person name="Ravasi T."/>
            <person name="Bayer T."/>
            <person name="Micklem G."/>
            <person name="Kim H."/>
            <person name="Bhak J."/>
            <person name="Lajeunesse T.C."/>
            <person name="Voolstra C.R."/>
        </authorList>
    </citation>
    <scope>NUCLEOTIDE SEQUENCE [LARGE SCALE GENOMIC DNA]</scope>
    <source>
        <strain evidence="1 2">CCMP2467</strain>
    </source>
</reference>
<gene>
    <name evidence="1" type="ORF">AK812_SmicGene16166</name>
</gene>
<evidence type="ECO:0000313" key="2">
    <source>
        <dbReference type="Proteomes" id="UP000186817"/>
    </source>
</evidence>
<sequence>MDLPPSHVLLPGNFTELTTLHFRRITPLQKYPGVEGHDGNNAAAIMTLDELALLPEVGVTLNGDDAGLLGEDGMKALPSNCKHCTIGLTGVPASLLPGGATEFVAELSRGRQPHLHLQVQRAWVMTGCATWDEIESEMRASEQFAILALDVRDAYLEVPQPEPVVSRIQGQDFIFQKMVPGQREGTQQWFNQFYNFLGEHVEVEKCKECSAVIRLSSKPDSNGVCESSRSRHGNCRARPVVLVCSCNQDNTTSSTFQRCPQPLAAFMPPLRWSRAHDFQSQKLTAICSSLSGL</sequence>
<organism evidence="1 2">
    <name type="scientific">Symbiodinium microadriaticum</name>
    <name type="common">Dinoflagellate</name>
    <name type="synonym">Zooxanthella microadriatica</name>
    <dbReference type="NCBI Taxonomy" id="2951"/>
    <lineage>
        <taxon>Eukaryota</taxon>
        <taxon>Sar</taxon>
        <taxon>Alveolata</taxon>
        <taxon>Dinophyceae</taxon>
        <taxon>Suessiales</taxon>
        <taxon>Symbiodiniaceae</taxon>
        <taxon>Symbiodinium</taxon>
    </lineage>
</organism>
<dbReference type="AlphaFoldDB" id="A0A1Q9E155"/>
<keyword evidence="2" id="KW-1185">Reference proteome</keyword>
<dbReference type="Proteomes" id="UP000186817">
    <property type="component" value="Unassembled WGS sequence"/>
</dbReference>
<comment type="caution">
    <text evidence="1">The sequence shown here is derived from an EMBL/GenBank/DDBJ whole genome shotgun (WGS) entry which is preliminary data.</text>
</comment>
<dbReference type="OrthoDB" id="10314204at2759"/>
<evidence type="ECO:0000313" key="1">
    <source>
        <dbReference type="EMBL" id="OLQ01143.1"/>
    </source>
</evidence>